<dbReference type="PROSITE" id="PS51257">
    <property type="entry name" value="PROKAR_LIPOPROTEIN"/>
    <property type="match status" value="1"/>
</dbReference>
<dbReference type="OrthoDB" id="1151160at2"/>
<feature type="signal peptide" evidence="1">
    <location>
        <begin position="1"/>
        <end position="24"/>
    </location>
</feature>
<feature type="chain" id="PRO_5008687893" description="DUF3313 domain-containing protein" evidence="1">
    <location>
        <begin position="25"/>
        <end position="202"/>
    </location>
</feature>
<keyword evidence="1" id="KW-0732">Signal</keyword>
<gene>
    <name evidence="2" type="ORF">GA0116948_101261</name>
</gene>
<dbReference type="Proteomes" id="UP000242818">
    <property type="component" value="Unassembled WGS sequence"/>
</dbReference>
<evidence type="ECO:0000313" key="3">
    <source>
        <dbReference type="Proteomes" id="UP000242818"/>
    </source>
</evidence>
<dbReference type="RefSeq" id="WP_089708213.1">
    <property type="nucleotide sequence ID" value="NZ_FMAR01000001.1"/>
</dbReference>
<dbReference type="AlphaFoldDB" id="A0A1C3Z6X5"/>
<accession>A0A1C3Z6X5</accession>
<proteinExistence type="predicted"/>
<dbReference type="EMBL" id="FMAR01000001">
    <property type="protein sequence ID" value="SCB77993.1"/>
    <property type="molecule type" value="Genomic_DNA"/>
</dbReference>
<keyword evidence="3" id="KW-1185">Reference proteome</keyword>
<protein>
    <recommendedName>
        <fullName evidence="4">DUF3313 domain-containing protein</fullName>
    </recommendedName>
</protein>
<organism evidence="2 3">
    <name type="scientific">Chitinophaga costaii</name>
    <dbReference type="NCBI Taxonomy" id="1335309"/>
    <lineage>
        <taxon>Bacteria</taxon>
        <taxon>Pseudomonadati</taxon>
        <taxon>Bacteroidota</taxon>
        <taxon>Chitinophagia</taxon>
        <taxon>Chitinophagales</taxon>
        <taxon>Chitinophagaceae</taxon>
        <taxon>Chitinophaga</taxon>
    </lineage>
</organism>
<name>A0A1C3Z6X5_9BACT</name>
<evidence type="ECO:0008006" key="4">
    <source>
        <dbReference type="Google" id="ProtNLM"/>
    </source>
</evidence>
<dbReference type="STRING" id="1335309.GA0116948_101261"/>
<reference evidence="2 3" key="1">
    <citation type="submission" date="2016-08" db="EMBL/GenBank/DDBJ databases">
        <authorList>
            <person name="Seilhamer J.J."/>
        </authorList>
    </citation>
    <scope>NUCLEOTIDE SEQUENCE [LARGE SCALE GENOMIC DNA]</scope>
    <source>
        <strain evidence="2 3">A37T2</strain>
    </source>
</reference>
<evidence type="ECO:0000256" key="1">
    <source>
        <dbReference type="SAM" id="SignalP"/>
    </source>
</evidence>
<evidence type="ECO:0000313" key="2">
    <source>
        <dbReference type="EMBL" id="SCB77993.1"/>
    </source>
</evidence>
<sequence>MNRFTTLTAFVMLACITCASTVFGQKLKVTEGDLSILKGQKAINTQFTYDNMSVGKFPKEEDYVQSKTADYNKKEAGRGDTWAKSWVGDRVGRFEPQFNELLTKASGLQSGTQKDAKYTLIFHTSSTEPGFNVGVWRKNASIDGEATIVETANPSKVIVRITVQNAPGRTFMGNDYDTGVRIQEAYAITGRGIGRLIDKAIN</sequence>